<feature type="binding site" evidence="12">
    <location>
        <position position="327"/>
    </location>
    <ligand>
        <name>UDP-N-acetyl-alpha-D-glucosamine</name>
        <dbReference type="ChEBI" id="CHEBI:57705"/>
    </ligand>
</feature>
<evidence type="ECO:0000313" key="16">
    <source>
        <dbReference type="Proteomes" id="UP001198182"/>
    </source>
</evidence>
<evidence type="ECO:0000256" key="5">
    <source>
        <dbReference type="ARBA" id="ARBA00022679"/>
    </source>
</evidence>
<dbReference type="GO" id="GO:0009252">
    <property type="term" value="P:peptidoglycan biosynthetic process"/>
    <property type="evidence" value="ECO:0007669"/>
    <property type="project" value="UniProtKB-UniRule"/>
</dbReference>
<dbReference type="PANTHER" id="PTHR43783:SF1">
    <property type="entry name" value="UDP-N-ACETYLGLUCOSAMINE 1-CARBOXYVINYLTRANSFERASE"/>
    <property type="match status" value="1"/>
</dbReference>
<dbReference type="GO" id="GO:0051301">
    <property type="term" value="P:cell division"/>
    <property type="evidence" value="ECO:0007669"/>
    <property type="project" value="UniProtKB-KW"/>
</dbReference>
<dbReference type="InterPro" id="IPR050068">
    <property type="entry name" value="MurA_subfamily"/>
</dbReference>
<dbReference type="PANTHER" id="PTHR43783">
    <property type="entry name" value="UDP-N-ACETYLGLUCOSAMINE 1-CARBOXYVINYLTRANSFERASE"/>
    <property type="match status" value="1"/>
</dbReference>
<dbReference type="SUPFAM" id="SSF55205">
    <property type="entry name" value="EPT/RTPC-like"/>
    <property type="match status" value="1"/>
</dbReference>
<dbReference type="NCBIfam" id="TIGR01072">
    <property type="entry name" value="murA"/>
    <property type="match status" value="1"/>
</dbReference>
<comment type="function">
    <text evidence="12">Cell wall formation. Adds enolpyruvyl to UDP-N-acetylglucosamine.</text>
</comment>
<dbReference type="HAMAP" id="MF_00111">
    <property type="entry name" value="MurA"/>
    <property type="match status" value="1"/>
</dbReference>
<comment type="pathway">
    <text evidence="2 12">Cell wall biogenesis; peptidoglycan biosynthesis.</text>
</comment>
<evidence type="ECO:0000256" key="12">
    <source>
        <dbReference type="HAMAP-Rule" id="MF_00111"/>
    </source>
</evidence>
<keyword evidence="3 12" id="KW-0963">Cytoplasm</keyword>
<keyword evidence="8 12" id="KW-0131">Cell cycle</keyword>
<dbReference type="Proteomes" id="UP001198182">
    <property type="component" value="Unassembled WGS sequence"/>
</dbReference>
<dbReference type="InterPro" id="IPR001986">
    <property type="entry name" value="Enolpyruvate_Tfrase_dom"/>
</dbReference>
<dbReference type="GO" id="GO:0008760">
    <property type="term" value="F:UDP-N-acetylglucosamine 1-carboxyvinyltransferase activity"/>
    <property type="evidence" value="ECO:0007669"/>
    <property type="project" value="UniProtKB-UniRule"/>
</dbReference>
<dbReference type="GO" id="GO:0071555">
    <property type="term" value="P:cell wall organization"/>
    <property type="evidence" value="ECO:0007669"/>
    <property type="project" value="UniProtKB-KW"/>
</dbReference>
<evidence type="ECO:0000256" key="8">
    <source>
        <dbReference type="ARBA" id="ARBA00023306"/>
    </source>
</evidence>
<accession>A0AAE3E839</accession>
<keyword evidence="5 12" id="KW-0808">Transferase</keyword>
<comment type="catalytic activity">
    <reaction evidence="11 12">
        <text>phosphoenolpyruvate + UDP-N-acetyl-alpha-D-glucosamine = UDP-N-acetyl-3-O-(1-carboxyvinyl)-alpha-D-glucosamine + phosphate</text>
        <dbReference type="Rhea" id="RHEA:18681"/>
        <dbReference type="ChEBI" id="CHEBI:43474"/>
        <dbReference type="ChEBI" id="CHEBI:57705"/>
        <dbReference type="ChEBI" id="CHEBI:58702"/>
        <dbReference type="ChEBI" id="CHEBI:68483"/>
        <dbReference type="EC" id="2.5.1.7"/>
    </reaction>
</comment>
<keyword evidence="16" id="KW-1185">Reference proteome</keyword>
<dbReference type="GO" id="GO:0008360">
    <property type="term" value="P:regulation of cell shape"/>
    <property type="evidence" value="ECO:0007669"/>
    <property type="project" value="UniProtKB-KW"/>
</dbReference>
<evidence type="ECO:0000256" key="7">
    <source>
        <dbReference type="ARBA" id="ARBA00022984"/>
    </source>
</evidence>
<feature type="binding site" evidence="12">
    <location>
        <position position="305"/>
    </location>
    <ligand>
        <name>UDP-N-acetyl-alpha-D-glucosamine</name>
        <dbReference type="ChEBI" id="CHEBI:57705"/>
    </ligand>
</feature>
<gene>
    <name evidence="12 15" type="primary">murA</name>
    <name evidence="15" type="ORF">LKD81_04450</name>
</gene>
<evidence type="ECO:0000256" key="4">
    <source>
        <dbReference type="ARBA" id="ARBA00022618"/>
    </source>
</evidence>
<dbReference type="GO" id="GO:0019277">
    <property type="term" value="P:UDP-N-acetylgalactosamine biosynthetic process"/>
    <property type="evidence" value="ECO:0007669"/>
    <property type="project" value="InterPro"/>
</dbReference>
<dbReference type="EC" id="2.5.1.7" evidence="12"/>
<feature type="modified residue" description="2-(S-cysteinyl)pyruvic acid O-phosphothioketal" evidence="12">
    <location>
        <position position="116"/>
    </location>
</feature>
<keyword evidence="4 12" id="KW-0132">Cell division</keyword>
<protein>
    <recommendedName>
        <fullName evidence="12">UDP-N-acetylglucosamine 1-carboxyvinyltransferase</fullName>
        <ecNumber evidence="12">2.5.1.7</ecNumber>
    </recommendedName>
    <alternativeName>
        <fullName evidence="12">Enoylpyruvate transferase</fullName>
    </alternativeName>
    <alternativeName>
        <fullName evidence="12">UDP-N-acetylglucosamine enolpyruvyl transferase</fullName>
        <shortName evidence="12">EPT</shortName>
    </alternativeName>
</protein>
<keyword evidence="7 12" id="KW-0573">Peptidoglycan synthesis</keyword>
<evidence type="ECO:0000256" key="11">
    <source>
        <dbReference type="ARBA" id="ARBA00047527"/>
    </source>
</evidence>
<dbReference type="InterPro" id="IPR005750">
    <property type="entry name" value="UDP_GlcNAc_COvinyl_MurA"/>
</dbReference>
<feature type="domain" description="Enolpyruvate transferase" evidence="14">
    <location>
        <begin position="6"/>
        <end position="406"/>
    </location>
</feature>
<keyword evidence="12" id="KW-0670">Pyruvate</keyword>
<evidence type="ECO:0000259" key="14">
    <source>
        <dbReference type="Pfam" id="PF00275"/>
    </source>
</evidence>
<feature type="binding site" evidence="12">
    <location>
        <begin position="121"/>
        <end position="125"/>
    </location>
    <ligand>
        <name>UDP-N-acetyl-alpha-D-glucosamine</name>
        <dbReference type="ChEBI" id="CHEBI:57705"/>
    </ligand>
</feature>
<evidence type="ECO:0000313" key="15">
    <source>
        <dbReference type="EMBL" id="MCC2230252.1"/>
    </source>
</evidence>
<comment type="subcellular location">
    <subcellularLocation>
        <location evidence="1 12">Cytoplasm</location>
    </subcellularLocation>
</comment>
<dbReference type="Gene3D" id="3.65.10.10">
    <property type="entry name" value="Enolpyruvate transferase domain"/>
    <property type="match status" value="2"/>
</dbReference>
<dbReference type="NCBIfam" id="NF006873">
    <property type="entry name" value="PRK09369.1"/>
    <property type="match status" value="1"/>
</dbReference>
<comment type="caution">
    <text evidence="12">Lacks conserved residue(s) required for the propagation of feature annotation.</text>
</comment>
<evidence type="ECO:0000256" key="9">
    <source>
        <dbReference type="ARBA" id="ARBA00023316"/>
    </source>
</evidence>
<reference evidence="15" key="1">
    <citation type="submission" date="2021-10" db="EMBL/GenBank/DDBJ databases">
        <title>Anaerobic single-cell dispensing facilitates the cultivation of human gut bacteria.</title>
        <authorList>
            <person name="Afrizal A."/>
        </authorList>
    </citation>
    <scope>NUCLEOTIDE SEQUENCE</scope>
    <source>
        <strain evidence="15">CLA-AA-H215</strain>
    </source>
</reference>
<dbReference type="GO" id="GO:0005737">
    <property type="term" value="C:cytoplasm"/>
    <property type="evidence" value="ECO:0007669"/>
    <property type="project" value="UniProtKB-SubCell"/>
</dbReference>
<feature type="active site" description="Proton donor" evidence="12">
    <location>
        <position position="116"/>
    </location>
</feature>
<proteinExistence type="inferred from homology"/>
<evidence type="ECO:0000256" key="3">
    <source>
        <dbReference type="ARBA" id="ARBA00022490"/>
    </source>
</evidence>
<comment type="caution">
    <text evidence="15">The sequence shown here is derived from an EMBL/GenBank/DDBJ whole genome shotgun (WGS) entry which is preliminary data.</text>
</comment>
<dbReference type="RefSeq" id="WP_308452959.1">
    <property type="nucleotide sequence ID" value="NZ_JAJEQR010000009.1"/>
</dbReference>
<dbReference type="CDD" id="cd01555">
    <property type="entry name" value="UdpNAET"/>
    <property type="match status" value="1"/>
</dbReference>
<keyword evidence="9 12" id="KW-0961">Cell wall biogenesis/degradation</keyword>
<evidence type="ECO:0000256" key="13">
    <source>
        <dbReference type="SAM" id="MobiDB-lite"/>
    </source>
</evidence>
<dbReference type="InterPro" id="IPR013792">
    <property type="entry name" value="RNA3'P_cycl/enolpyr_Trfase_a/b"/>
</dbReference>
<evidence type="ECO:0000256" key="1">
    <source>
        <dbReference type="ARBA" id="ARBA00004496"/>
    </source>
</evidence>
<sequence length="437" mass="46949">MSRIWVKGGRRLQGEVTVQGSKNAVLPILSAAVLNPGITELEGVPDIADVRVGIEILRSLGAEIEWQGHRLSIDGRGIRPEPVPEELGERMRSSVLFLGPLLARFGEASVCRPGGCAIGKRPVDLHLEGLRQLGAKFDLSEERIHGRAAELKTVQIRLRLPSVGATQQLVMAACGVTGMVTLSGCAREPEVEALCCFLEAVGVAQIRGAGTSRIRILGGGCCRSTRFFVPGDRIAAGTYLAAAAGTGGTLNVQGISPWQLKRTLQLFRRMGCRIQTGEDFIRISGRAREAVPYLATAPYPGFPTDMQSAFLTLAAAAEGKSVLEETIFESRLSLAEELNRMGAGILVCGRRAEIPGGARLHGASVRGSDLRSTSALARAALMAEGESRVEGWEHAERGYESFTEILSELGGMIRKETEKEENSKVLKNETEEPKVLL</sequence>
<evidence type="ECO:0000256" key="6">
    <source>
        <dbReference type="ARBA" id="ARBA00022960"/>
    </source>
</evidence>
<name>A0AAE3E839_9FIRM</name>
<dbReference type="Pfam" id="PF00275">
    <property type="entry name" value="EPSP_synthase"/>
    <property type="match status" value="1"/>
</dbReference>
<dbReference type="InterPro" id="IPR036968">
    <property type="entry name" value="Enolpyruvate_Tfrase_sf"/>
</dbReference>
<feature type="binding site" evidence="12">
    <location>
        <begin position="22"/>
        <end position="23"/>
    </location>
    <ligand>
        <name>phosphoenolpyruvate</name>
        <dbReference type="ChEBI" id="CHEBI:58702"/>
    </ligand>
</feature>
<feature type="region of interest" description="Disordered" evidence="13">
    <location>
        <begin position="417"/>
        <end position="437"/>
    </location>
</feature>
<comment type="similarity">
    <text evidence="10 12">Belongs to the EPSP synthase family. MurA subfamily.</text>
</comment>
<keyword evidence="6 12" id="KW-0133">Cell shape</keyword>
<evidence type="ECO:0000256" key="2">
    <source>
        <dbReference type="ARBA" id="ARBA00004752"/>
    </source>
</evidence>
<dbReference type="EMBL" id="JAJEQR010000009">
    <property type="protein sequence ID" value="MCC2230252.1"/>
    <property type="molecule type" value="Genomic_DNA"/>
</dbReference>
<feature type="binding site" evidence="12">
    <location>
        <position position="92"/>
    </location>
    <ligand>
        <name>UDP-N-acetyl-alpha-D-glucosamine</name>
        <dbReference type="ChEBI" id="CHEBI:57705"/>
    </ligand>
</feature>
<organism evidence="15 16">
    <name type="scientific">Hominifimenecus microfluidus</name>
    <dbReference type="NCBI Taxonomy" id="2885348"/>
    <lineage>
        <taxon>Bacteria</taxon>
        <taxon>Bacillati</taxon>
        <taxon>Bacillota</taxon>
        <taxon>Clostridia</taxon>
        <taxon>Lachnospirales</taxon>
        <taxon>Lachnospiraceae</taxon>
        <taxon>Hominifimenecus</taxon>
    </lineage>
</organism>
<evidence type="ECO:0000256" key="10">
    <source>
        <dbReference type="ARBA" id="ARBA00038367"/>
    </source>
</evidence>
<dbReference type="AlphaFoldDB" id="A0AAE3E839"/>